<evidence type="ECO:0000313" key="1">
    <source>
        <dbReference type="EMBL" id="EYB97803.1"/>
    </source>
</evidence>
<gene>
    <name evidence="1" type="primary">Acey_s0137.g2032</name>
    <name evidence="1" type="ORF">Y032_0137g2032</name>
</gene>
<proteinExistence type="predicted"/>
<reference evidence="2" key="1">
    <citation type="journal article" date="2015" name="Nat. Genet.">
        <title>The genome and transcriptome of the zoonotic hookworm Ancylostoma ceylanicum identify infection-specific gene families.</title>
        <authorList>
            <person name="Schwarz E.M."/>
            <person name="Hu Y."/>
            <person name="Antoshechkin I."/>
            <person name="Miller M.M."/>
            <person name="Sternberg P.W."/>
            <person name="Aroian R.V."/>
        </authorList>
    </citation>
    <scope>NUCLEOTIDE SEQUENCE</scope>
    <source>
        <strain evidence="2">HY135</strain>
    </source>
</reference>
<protein>
    <submittedName>
        <fullName evidence="1">Uncharacterized protein</fullName>
    </submittedName>
</protein>
<evidence type="ECO:0000313" key="2">
    <source>
        <dbReference type="Proteomes" id="UP000024635"/>
    </source>
</evidence>
<name>A0A016T492_9BILA</name>
<dbReference type="Proteomes" id="UP000024635">
    <property type="component" value="Unassembled WGS sequence"/>
</dbReference>
<dbReference type="EMBL" id="JARK01001473">
    <property type="protein sequence ID" value="EYB97803.1"/>
    <property type="molecule type" value="Genomic_DNA"/>
</dbReference>
<comment type="caution">
    <text evidence="1">The sequence shown here is derived from an EMBL/GenBank/DDBJ whole genome shotgun (WGS) entry which is preliminary data.</text>
</comment>
<organism evidence="1 2">
    <name type="scientific">Ancylostoma ceylanicum</name>
    <dbReference type="NCBI Taxonomy" id="53326"/>
    <lineage>
        <taxon>Eukaryota</taxon>
        <taxon>Metazoa</taxon>
        <taxon>Ecdysozoa</taxon>
        <taxon>Nematoda</taxon>
        <taxon>Chromadorea</taxon>
        <taxon>Rhabditida</taxon>
        <taxon>Rhabditina</taxon>
        <taxon>Rhabditomorpha</taxon>
        <taxon>Strongyloidea</taxon>
        <taxon>Ancylostomatidae</taxon>
        <taxon>Ancylostomatinae</taxon>
        <taxon>Ancylostoma</taxon>
    </lineage>
</organism>
<keyword evidence="2" id="KW-1185">Reference proteome</keyword>
<accession>A0A016T492</accession>
<sequence length="124" mass="13992">MMTGKIGTVQGNREKEQRTSIQMKAISSPHLQGECNIEPLKNQGANNKTLDNNGQIRLVEWGQTQRIIPSCFASCACMADSVDKSQWKLNFSVPSKLHNTQNGDCSNKRNLTSSRHENNYYVYK</sequence>
<dbReference type="AlphaFoldDB" id="A0A016T492"/>